<evidence type="ECO:0000256" key="10">
    <source>
        <dbReference type="ARBA" id="ARBA00023033"/>
    </source>
</evidence>
<evidence type="ECO:0000256" key="7">
    <source>
        <dbReference type="ARBA" id="ARBA00022989"/>
    </source>
</evidence>
<evidence type="ECO:0000256" key="8">
    <source>
        <dbReference type="ARBA" id="ARBA00023002"/>
    </source>
</evidence>
<reference evidence="13" key="1">
    <citation type="submission" date="2023-03" db="EMBL/GenBank/DDBJ databases">
        <title>Massive genome expansion in bonnet fungi (Mycena s.s.) driven by repeated elements and novel gene families across ecological guilds.</title>
        <authorList>
            <consortium name="Lawrence Berkeley National Laboratory"/>
            <person name="Harder C.B."/>
            <person name="Miyauchi S."/>
            <person name="Viragh M."/>
            <person name="Kuo A."/>
            <person name="Thoen E."/>
            <person name="Andreopoulos B."/>
            <person name="Lu D."/>
            <person name="Skrede I."/>
            <person name="Drula E."/>
            <person name="Henrissat B."/>
            <person name="Morin E."/>
            <person name="Kohler A."/>
            <person name="Barry K."/>
            <person name="LaButti K."/>
            <person name="Morin E."/>
            <person name="Salamov A."/>
            <person name="Lipzen A."/>
            <person name="Mereny Z."/>
            <person name="Hegedus B."/>
            <person name="Baldrian P."/>
            <person name="Stursova M."/>
            <person name="Weitz H."/>
            <person name="Taylor A."/>
            <person name="Grigoriev I.V."/>
            <person name="Nagy L.G."/>
            <person name="Martin F."/>
            <person name="Kauserud H."/>
        </authorList>
    </citation>
    <scope>NUCLEOTIDE SEQUENCE</scope>
    <source>
        <strain evidence="13">CBHHK067</strain>
    </source>
</reference>
<sequence length="87" mass="9531">MTAGGLETLIIGIFNFFLAMMLNPAVQAKSWAEIDSVIGRDRLPRVSDQASLPYMRSVIAEVFRLNPPITLGAVHALSQDDIYAGMH</sequence>
<evidence type="ECO:0000256" key="4">
    <source>
        <dbReference type="ARBA" id="ARBA00022617"/>
    </source>
</evidence>
<dbReference type="EMBL" id="JARKIE010000051">
    <property type="protein sequence ID" value="KAJ7692537.1"/>
    <property type="molecule type" value="Genomic_DNA"/>
</dbReference>
<keyword evidence="6" id="KW-0479">Metal-binding</keyword>
<dbReference type="AlphaFoldDB" id="A0AAD7DJ91"/>
<comment type="caution">
    <text evidence="13">The sequence shown here is derived from an EMBL/GenBank/DDBJ whole genome shotgun (WGS) entry which is preliminary data.</text>
</comment>
<evidence type="ECO:0000256" key="5">
    <source>
        <dbReference type="ARBA" id="ARBA00022692"/>
    </source>
</evidence>
<dbReference type="InterPro" id="IPR001128">
    <property type="entry name" value="Cyt_P450"/>
</dbReference>
<evidence type="ECO:0000256" key="12">
    <source>
        <dbReference type="SAM" id="Phobius"/>
    </source>
</evidence>
<keyword evidence="14" id="KW-1185">Reference proteome</keyword>
<dbReference type="GO" id="GO:0016020">
    <property type="term" value="C:membrane"/>
    <property type="evidence" value="ECO:0007669"/>
    <property type="project" value="UniProtKB-SubCell"/>
</dbReference>
<dbReference type="GO" id="GO:0004497">
    <property type="term" value="F:monooxygenase activity"/>
    <property type="evidence" value="ECO:0007669"/>
    <property type="project" value="UniProtKB-KW"/>
</dbReference>
<keyword evidence="5 12" id="KW-0812">Transmembrane</keyword>
<name>A0AAD7DJ91_MYCRO</name>
<protein>
    <submittedName>
        <fullName evidence="13">Cytochrome P450</fullName>
    </submittedName>
</protein>
<gene>
    <name evidence="13" type="ORF">B0H17DRAFT_1283196</name>
</gene>
<dbReference type="Proteomes" id="UP001221757">
    <property type="component" value="Unassembled WGS sequence"/>
</dbReference>
<dbReference type="Pfam" id="PF00067">
    <property type="entry name" value="p450"/>
    <property type="match status" value="1"/>
</dbReference>
<keyword evidence="10" id="KW-0503">Monooxygenase</keyword>
<dbReference type="GO" id="GO:0016705">
    <property type="term" value="F:oxidoreductase activity, acting on paired donors, with incorporation or reduction of molecular oxygen"/>
    <property type="evidence" value="ECO:0007669"/>
    <property type="project" value="InterPro"/>
</dbReference>
<accession>A0AAD7DJ91</accession>
<keyword evidence="4" id="KW-0349">Heme</keyword>
<comment type="subcellular location">
    <subcellularLocation>
        <location evidence="2">Membrane</location>
        <topology evidence="2">Single-pass membrane protein</topology>
    </subcellularLocation>
</comment>
<evidence type="ECO:0000256" key="6">
    <source>
        <dbReference type="ARBA" id="ARBA00022723"/>
    </source>
</evidence>
<dbReference type="SUPFAM" id="SSF48264">
    <property type="entry name" value="Cytochrome P450"/>
    <property type="match status" value="1"/>
</dbReference>
<evidence type="ECO:0000256" key="9">
    <source>
        <dbReference type="ARBA" id="ARBA00023004"/>
    </source>
</evidence>
<dbReference type="Gene3D" id="1.10.630.10">
    <property type="entry name" value="Cytochrome P450"/>
    <property type="match status" value="1"/>
</dbReference>
<dbReference type="PANTHER" id="PTHR46300:SF2">
    <property type="entry name" value="CYTOCHROME P450 MONOOXYGENASE ALNH-RELATED"/>
    <property type="match status" value="1"/>
</dbReference>
<keyword evidence="7 12" id="KW-1133">Transmembrane helix</keyword>
<keyword evidence="11 12" id="KW-0472">Membrane</keyword>
<evidence type="ECO:0000256" key="3">
    <source>
        <dbReference type="ARBA" id="ARBA00010617"/>
    </source>
</evidence>
<dbReference type="GO" id="GO:0020037">
    <property type="term" value="F:heme binding"/>
    <property type="evidence" value="ECO:0007669"/>
    <property type="project" value="InterPro"/>
</dbReference>
<evidence type="ECO:0000256" key="2">
    <source>
        <dbReference type="ARBA" id="ARBA00004167"/>
    </source>
</evidence>
<keyword evidence="8" id="KW-0560">Oxidoreductase</keyword>
<feature type="transmembrane region" description="Helical" evidence="12">
    <location>
        <begin position="6"/>
        <end position="26"/>
    </location>
</feature>
<dbReference type="InterPro" id="IPR036396">
    <property type="entry name" value="Cyt_P450_sf"/>
</dbReference>
<comment type="similarity">
    <text evidence="3">Belongs to the cytochrome P450 family.</text>
</comment>
<dbReference type="PANTHER" id="PTHR46300">
    <property type="entry name" value="P450, PUTATIVE (EUROFUNG)-RELATED-RELATED"/>
    <property type="match status" value="1"/>
</dbReference>
<comment type="cofactor">
    <cofactor evidence="1">
        <name>heme</name>
        <dbReference type="ChEBI" id="CHEBI:30413"/>
    </cofactor>
</comment>
<evidence type="ECO:0000313" key="14">
    <source>
        <dbReference type="Proteomes" id="UP001221757"/>
    </source>
</evidence>
<organism evidence="13 14">
    <name type="scientific">Mycena rosella</name>
    <name type="common">Pink bonnet</name>
    <name type="synonym">Agaricus rosellus</name>
    <dbReference type="NCBI Taxonomy" id="1033263"/>
    <lineage>
        <taxon>Eukaryota</taxon>
        <taxon>Fungi</taxon>
        <taxon>Dikarya</taxon>
        <taxon>Basidiomycota</taxon>
        <taxon>Agaricomycotina</taxon>
        <taxon>Agaricomycetes</taxon>
        <taxon>Agaricomycetidae</taxon>
        <taxon>Agaricales</taxon>
        <taxon>Marasmiineae</taxon>
        <taxon>Mycenaceae</taxon>
        <taxon>Mycena</taxon>
    </lineage>
</organism>
<keyword evidence="9" id="KW-0408">Iron</keyword>
<dbReference type="GO" id="GO:0005506">
    <property type="term" value="F:iron ion binding"/>
    <property type="evidence" value="ECO:0007669"/>
    <property type="project" value="InterPro"/>
</dbReference>
<dbReference type="InterPro" id="IPR050364">
    <property type="entry name" value="Cytochrome_P450_fung"/>
</dbReference>
<proteinExistence type="inferred from homology"/>
<evidence type="ECO:0000256" key="11">
    <source>
        <dbReference type="ARBA" id="ARBA00023136"/>
    </source>
</evidence>
<evidence type="ECO:0000256" key="1">
    <source>
        <dbReference type="ARBA" id="ARBA00001971"/>
    </source>
</evidence>
<evidence type="ECO:0000313" key="13">
    <source>
        <dbReference type="EMBL" id="KAJ7692537.1"/>
    </source>
</evidence>